<accession>A0A977PX66</accession>
<gene>
    <name evidence="1" type="ORF">KA717_06795</name>
</gene>
<evidence type="ECO:0000313" key="1">
    <source>
        <dbReference type="EMBL" id="UXE62469.1"/>
    </source>
</evidence>
<proteinExistence type="predicted"/>
<dbReference type="AlphaFoldDB" id="A0A977PX66"/>
<dbReference type="Proteomes" id="UP001065613">
    <property type="component" value="Chromosome"/>
</dbReference>
<evidence type="ECO:0008006" key="2">
    <source>
        <dbReference type="Google" id="ProtNLM"/>
    </source>
</evidence>
<dbReference type="EMBL" id="CP073041">
    <property type="protein sequence ID" value="UXE62469.1"/>
    <property type="molecule type" value="Genomic_DNA"/>
</dbReference>
<name>A0A977PX66_9CYAN</name>
<sequence length="66" mass="7785">MLIKKIIQELQAIPEEKLTEIYDLIHYFRIGVNQETSLPRTPGLLKGKLSDTFFDPLPEEELQQWE</sequence>
<dbReference type="KEGG" id="wna:KA717_06795"/>
<protein>
    <recommendedName>
        <fullName evidence="2">DUF2281 domain-containing protein</fullName>
    </recommendedName>
</protein>
<organism evidence="1">
    <name type="scientific">Woronichinia naegeliana WA131</name>
    <dbReference type="NCBI Taxonomy" id="2824559"/>
    <lineage>
        <taxon>Bacteria</taxon>
        <taxon>Bacillati</taxon>
        <taxon>Cyanobacteriota</taxon>
        <taxon>Cyanophyceae</taxon>
        <taxon>Synechococcales</taxon>
        <taxon>Coelosphaeriaceae</taxon>
        <taxon>Woronichinia</taxon>
    </lineage>
</organism>
<reference evidence="1" key="1">
    <citation type="submission" date="2021-04" db="EMBL/GenBank/DDBJ databases">
        <title>Genome sequence of Woronichinia naegeliana from Washington state freshwater lake bloom.</title>
        <authorList>
            <person name="Dreher T.W."/>
        </authorList>
    </citation>
    <scope>NUCLEOTIDE SEQUENCE</scope>
    <source>
        <strain evidence="1">WA131</strain>
    </source>
</reference>